<evidence type="ECO:0008006" key="3">
    <source>
        <dbReference type="Google" id="ProtNLM"/>
    </source>
</evidence>
<gene>
    <name evidence="1" type="ORF">EL26_10670</name>
</gene>
<protein>
    <recommendedName>
        <fullName evidence="3">Spore protein</fullName>
    </recommendedName>
</protein>
<dbReference type="GO" id="GO:0006265">
    <property type="term" value="P:DNA topological change"/>
    <property type="evidence" value="ECO:0007669"/>
    <property type="project" value="InterPro"/>
</dbReference>
<comment type="caution">
    <text evidence="1">The sequence shown here is derived from an EMBL/GenBank/DDBJ whole genome shotgun (WGS) entry which is preliminary data.</text>
</comment>
<organism evidence="1 2">
    <name type="scientific">Tumebacillus flagellatus</name>
    <dbReference type="NCBI Taxonomy" id="1157490"/>
    <lineage>
        <taxon>Bacteria</taxon>
        <taxon>Bacillati</taxon>
        <taxon>Bacillota</taxon>
        <taxon>Bacilli</taxon>
        <taxon>Bacillales</taxon>
        <taxon>Alicyclobacillaceae</taxon>
        <taxon>Tumebacillus</taxon>
    </lineage>
</organism>
<dbReference type="AlphaFoldDB" id="A0A074LU42"/>
<dbReference type="InterPro" id="IPR038300">
    <property type="entry name" value="SASP_sf_alpha/beta"/>
</dbReference>
<evidence type="ECO:0000313" key="2">
    <source>
        <dbReference type="Proteomes" id="UP000027931"/>
    </source>
</evidence>
<sequence length="82" mass="9526">MSSMSRSDKWNLEDPEIRDMIERLKSEIAVEYGITLPPDGYWGSVPSKDLGTIGSQLKKRLPLVIEHQKRSQSEKRRVRRKS</sequence>
<evidence type="ECO:0000313" key="1">
    <source>
        <dbReference type="EMBL" id="KEO83428.1"/>
    </source>
</evidence>
<dbReference type="Gene3D" id="6.10.10.80">
    <property type="entry name" value="Small, acid-soluble spore protein, alpha/beta type-like"/>
    <property type="match status" value="1"/>
</dbReference>
<dbReference type="Proteomes" id="UP000027931">
    <property type="component" value="Unassembled WGS sequence"/>
</dbReference>
<accession>A0A074LU42</accession>
<proteinExistence type="predicted"/>
<name>A0A074LU42_9BACL</name>
<dbReference type="InterPro" id="IPR001448">
    <property type="entry name" value="SASP_alpha/beta-type"/>
</dbReference>
<dbReference type="GO" id="GO:0003690">
    <property type="term" value="F:double-stranded DNA binding"/>
    <property type="evidence" value="ECO:0007669"/>
    <property type="project" value="InterPro"/>
</dbReference>
<keyword evidence="2" id="KW-1185">Reference proteome</keyword>
<dbReference type="EMBL" id="JMIR01000012">
    <property type="protein sequence ID" value="KEO83428.1"/>
    <property type="molecule type" value="Genomic_DNA"/>
</dbReference>
<dbReference type="Pfam" id="PF00269">
    <property type="entry name" value="SASP"/>
    <property type="match status" value="1"/>
</dbReference>
<reference evidence="1 2" key="1">
    <citation type="journal article" date="2013" name="Int. J. Syst. Evol. Microbiol.">
        <title>Tumebacillus flagellatus sp. nov., an alpha-amylase/pullulanase-producing bacterium isolated from cassava wastewater.</title>
        <authorList>
            <person name="Wang Q."/>
            <person name="Xie N."/>
            <person name="Qin Y."/>
            <person name="Shen N."/>
            <person name="Zhu J."/>
            <person name="Mi H."/>
            <person name="Huang R."/>
        </authorList>
    </citation>
    <scope>NUCLEOTIDE SEQUENCE [LARGE SCALE GENOMIC DNA]</scope>
    <source>
        <strain evidence="1 2">GST4</strain>
    </source>
</reference>